<keyword evidence="2" id="KW-1185">Reference proteome</keyword>
<gene>
    <name evidence="1" type="ORF">E2B99_08985</name>
</gene>
<dbReference type="AlphaFoldDB" id="A0A4Y7XBD1"/>
<reference evidence="1 2" key="1">
    <citation type="submission" date="2019-03" db="EMBL/GenBank/DDBJ databases">
        <title>Alkanindiges illinoisensis: a potential pathogenic isolated from ascites of a gastric cancer patient with abdominal metastasis.</title>
        <authorList>
            <person name="Hu X."/>
            <person name="Yang B."/>
            <person name="Yan X."/>
            <person name="Lin L."/>
            <person name="Zhao H."/>
            <person name="Zhou F."/>
            <person name="Su B."/>
            <person name="Chen J."/>
            <person name="Rui Y."/>
            <person name="Wang Q."/>
            <person name="Zheng L."/>
        </authorList>
    </citation>
    <scope>NUCLEOTIDE SEQUENCE [LARGE SCALE GENOMIC DNA]</scope>
    <source>
        <strain evidence="1 2">NFYY 23406</strain>
    </source>
</reference>
<dbReference type="EMBL" id="SNTY01000034">
    <property type="protein sequence ID" value="TEU25847.1"/>
    <property type="molecule type" value="Genomic_DNA"/>
</dbReference>
<name>A0A4Y7XBD1_9GAMM</name>
<dbReference type="RefSeq" id="WP_134244650.1">
    <property type="nucleotide sequence ID" value="NZ_SNTY01000034.1"/>
</dbReference>
<evidence type="ECO:0000313" key="2">
    <source>
        <dbReference type="Proteomes" id="UP000297834"/>
    </source>
</evidence>
<accession>A0A4Y7XBD1</accession>
<evidence type="ECO:0000313" key="1">
    <source>
        <dbReference type="EMBL" id="TEU25847.1"/>
    </source>
</evidence>
<dbReference type="OrthoDB" id="9784825at2"/>
<sequence>MSTATELKLPLKTDLTPEEQQLNAQLLAFNLINVDFVDWNDGYTREYWYEDFDVYIIKLLPNETINALLNRQALDSIPGYWHGDQAIIDAQEIFERTRNFYTGTAKLLMLIRRYAGE</sequence>
<proteinExistence type="predicted"/>
<protein>
    <submittedName>
        <fullName evidence="1">Uncharacterized protein</fullName>
    </submittedName>
</protein>
<comment type="caution">
    <text evidence="1">The sequence shown here is derived from an EMBL/GenBank/DDBJ whole genome shotgun (WGS) entry which is preliminary data.</text>
</comment>
<dbReference type="Proteomes" id="UP000297834">
    <property type="component" value="Unassembled WGS sequence"/>
</dbReference>
<organism evidence="1 2">
    <name type="scientific">Alkanindiges illinoisensis</name>
    <dbReference type="NCBI Taxonomy" id="197183"/>
    <lineage>
        <taxon>Bacteria</taxon>
        <taxon>Pseudomonadati</taxon>
        <taxon>Pseudomonadota</taxon>
        <taxon>Gammaproteobacteria</taxon>
        <taxon>Moraxellales</taxon>
        <taxon>Moraxellaceae</taxon>
        <taxon>Alkanindiges</taxon>
    </lineage>
</organism>